<proteinExistence type="inferred from homology"/>
<sequence>MHLPYPPRKASNPAPYLPRSSPLPGLRRTRLKLIALVALAFITLIYLVSRPSNKHADSVQWKPSGKPPVVLVTVLDEKKYGKGYLQTIVENRIQYAEKHGYEAFFAKVGDYDLKGAPASWTAVVAVRHALTKFPDCHYVWYLEQNAFVMNPELKIEDHVMQPSRLEELMKKDFPVVPPDSIIRTFSHVKGQEIDLVITQDKAGLSVGSFIVRNSDWARFFLETWFDPLYRSYNFQKAETHALEHIVQWHPTILAKMAIVDQNIINSYSKGAKGAQYKNGDLVVRFSDCSTAGKAQECETESQPFATKWRKAFANS</sequence>
<dbReference type="Gene3D" id="3.90.550.10">
    <property type="entry name" value="Spore Coat Polysaccharide Biosynthesis Protein SpsA, Chain A"/>
    <property type="match status" value="1"/>
</dbReference>
<dbReference type="EMBL" id="MU853334">
    <property type="protein sequence ID" value="KAK4115812.1"/>
    <property type="molecule type" value="Genomic_DNA"/>
</dbReference>
<evidence type="ECO:0000313" key="5">
    <source>
        <dbReference type="Proteomes" id="UP001302812"/>
    </source>
</evidence>
<evidence type="ECO:0000256" key="3">
    <source>
        <dbReference type="ARBA" id="ARBA00022679"/>
    </source>
</evidence>
<dbReference type="GO" id="GO:0000136">
    <property type="term" value="C:mannan polymerase complex"/>
    <property type="evidence" value="ECO:0007669"/>
    <property type="project" value="TreeGrafter"/>
</dbReference>
<protein>
    <submittedName>
        <fullName evidence="4">Glycosyltransferase family 34 protein</fullName>
    </submittedName>
</protein>
<dbReference type="GeneID" id="89941546"/>
<comment type="caution">
    <text evidence="4">The sequence shown here is derived from an EMBL/GenBank/DDBJ whole genome shotgun (WGS) entry which is preliminary data.</text>
</comment>
<evidence type="ECO:0000256" key="1">
    <source>
        <dbReference type="ARBA" id="ARBA00005664"/>
    </source>
</evidence>
<dbReference type="PANTHER" id="PTHR31306:SF10">
    <property type="entry name" value="ALPHA-1,6-MANNOSYLTRANSFERASE MNN11-RELATED"/>
    <property type="match status" value="1"/>
</dbReference>
<name>A0AAN6TJU1_9PEZI</name>
<accession>A0AAN6TJU1</accession>
<reference evidence="4" key="2">
    <citation type="submission" date="2023-05" db="EMBL/GenBank/DDBJ databases">
        <authorList>
            <consortium name="Lawrence Berkeley National Laboratory"/>
            <person name="Steindorff A."/>
            <person name="Hensen N."/>
            <person name="Bonometti L."/>
            <person name="Westerberg I."/>
            <person name="Brannstrom I.O."/>
            <person name="Guillou S."/>
            <person name="Cros-Aarteil S."/>
            <person name="Calhoun S."/>
            <person name="Haridas S."/>
            <person name="Kuo A."/>
            <person name="Mondo S."/>
            <person name="Pangilinan J."/>
            <person name="Riley R."/>
            <person name="Labutti K."/>
            <person name="Andreopoulos B."/>
            <person name="Lipzen A."/>
            <person name="Chen C."/>
            <person name="Yanf M."/>
            <person name="Daum C."/>
            <person name="Ng V."/>
            <person name="Clum A."/>
            <person name="Ohm R."/>
            <person name="Martin F."/>
            <person name="Silar P."/>
            <person name="Natvig D."/>
            <person name="Lalanne C."/>
            <person name="Gautier V."/>
            <person name="Ament-Velasquez S.L."/>
            <person name="Kruys A."/>
            <person name="Hutchinson M.I."/>
            <person name="Powell A.J."/>
            <person name="Barry K."/>
            <person name="Miller A.N."/>
            <person name="Grigoriev I.V."/>
            <person name="Debuchy R."/>
            <person name="Gladieux P."/>
            <person name="Thoren M.H."/>
            <person name="Johannesson H."/>
        </authorList>
    </citation>
    <scope>NUCLEOTIDE SEQUENCE</scope>
    <source>
        <strain evidence="4">CBS 508.74</strain>
    </source>
</reference>
<dbReference type="InterPro" id="IPR008630">
    <property type="entry name" value="Glyco_trans_34"/>
</dbReference>
<dbReference type="FunFam" id="3.90.550.10:FF:000149">
    <property type="entry name" value="Alpha-1,6-mannosyltransferase subunit"/>
    <property type="match status" value="1"/>
</dbReference>
<dbReference type="InterPro" id="IPR029044">
    <property type="entry name" value="Nucleotide-diphossugar_trans"/>
</dbReference>
<organism evidence="4 5">
    <name type="scientific">Canariomyces notabilis</name>
    <dbReference type="NCBI Taxonomy" id="2074819"/>
    <lineage>
        <taxon>Eukaryota</taxon>
        <taxon>Fungi</taxon>
        <taxon>Dikarya</taxon>
        <taxon>Ascomycota</taxon>
        <taxon>Pezizomycotina</taxon>
        <taxon>Sordariomycetes</taxon>
        <taxon>Sordariomycetidae</taxon>
        <taxon>Sordariales</taxon>
        <taxon>Chaetomiaceae</taxon>
        <taxon>Canariomyces</taxon>
    </lineage>
</organism>
<dbReference type="GO" id="GO:0006487">
    <property type="term" value="P:protein N-linked glycosylation"/>
    <property type="evidence" value="ECO:0007669"/>
    <property type="project" value="TreeGrafter"/>
</dbReference>
<dbReference type="PANTHER" id="PTHR31306">
    <property type="entry name" value="ALPHA-1,6-MANNOSYLTRANSFERASE MNN11-RELATED"/>
    <property type="match status" value="1"/>
</dbReference>
<dbReference type="AlphaFoldDB" id="A0AAN6TJU1"/>
<dbReference type="RefSeq" id="XP_064673382.1">
    <property type="nucleotide sequence ID" value="XM_064817421.1"/>
</dbReference>
<comment type="similarity">
    <text evidence="1">Belongs to the glycosyltransferase 34 family.</text>
</comment>
<keyword evidence="5" id="KW-1185">Reference proteome</keyword>
<dbReference type="Proteomes" id="UP001302812">
    <property type="component" value="Unassembled WGS sequence"/>
</dbReference>
<evidence type="ECO:0000313" key="4">
    <source>
        <dbReference type="EMBL" id="KAK4115812.1"/>
    </source>
</evidence>
<reference evidence="4" key="1">
    <citation type="journal article" date="2023" name="Mol. Phylogenet. Evol.">
        <title>Genome-scale phylogeny and comparative genomics of the fungal order Sordariales.</title>
        <authorList>
            <person name="Hensen N."/>
            <person name="Bonometti L."/>
            <person name="Westerberg I."/>
            <person name="Brannstrom I.O."/>
            <person name="Guillou S."/>
            <person name="Cros-Aarteil S."/>
            <person name="Calhoun S."/>
            <person name="Haridas S."/>
            <person name="Kuo A."/>
            <person name="Mondo S."/>
            <person name="Pangilinan J."/>
            <person name="Riley R."/>
            <person name="LaButti K."/>
            <person name="Andreopoulos B."/>
            <person name="Lipzen A."/>
            <person name="Chen C."/>
            <person name="Yan M."/>
            <person name="Daum C."/>
            <person name="Ng V."/>
            <person name="Clum A."/>
            <person name="Steindorff A."/>
            <person name="Ohm R.A."/>
            <person name="Martin F."/>
            <person name="Silar P."/>
            <person name="Natvig D.O."/>
            <person name="Lalanne C."/>
            <person name="Gautier V."/>
            <person name="Ament-Velasquez S.L."/>
            <person name="Kruys A."/>
            <person name="Hutchinson M.I."/>
            <person name="Powell A.J."/>
            <person name="Barry K."/>
            <person name="Miller A.N."/>
            <person name="Grigoriev I.V."/>
            <person name="Debuchy R."/>
            <person name="Gladieux P."/>
            <person name="Hiltunen Thoren M."/>
            <person name="Johannesson H."/>
        </authorList>
    </citation>
    <scope>NUCLEOTIDE SEQUENCE</scope>
    <source>
        <strain evidence="4">CBS 508.74</strain>
    </source>
</reference>
<dbReference type="GO" id="GO:0000009">
    <property type="term" value="F:alpha-1,6-mannosyltransferase activity"/>
    <property type="evidence" value="ECO:0007669"/>
    <property type="project" value="TreeGrafter"/>
</dbReference>
<keyword evidence="3" id="KW-0808">Transferase</keyword>
<keyword evidence="2" id="KW-0328">Glycosyltransferase</keyword>
<dbReference type="Pfam" id="PF05637">
    <property type="entry name" value="Glyco_transf_34"/>
    <property type="match status" value="1"/>
</dbReference>
<gene>
    <name evidence="4" type="ORF">N656DRAFT_795506</name>
</gene>
<evidence type="ECO:0000256" key="2">
    <source>
        <dbReference type="ARBA" id="ARBA00022676"/>
    </source>
</evidence>